<reference evidence="1 2" key="1">
    <citation type="submission" date="2010-08" db="EMBL/GenBank/DDBJ databases">
        <title>Complete sequence of Clostridium cellulovorans 743B.</title>
        <authorList>
            <consortium name="US DOE Joint Genome Institute"/>
            <person name="Lucas S."/>
            <person name="Copeland A."/>
            <person name="Lapidus A."/>
            <person name="Cheng J.-F."/>
            <person name="Bruce D."/>
            <person name="Goodwin L."/>
            <person name="Pitluck S."/>
            <person name="Chertkov O."/>
            <person name="Detter J.C."/>
            <person name="Han C."/>
            <person name="Tapia R."/>
            <person name="Land M."/>
            <person name="Hauser L."/>
            <person name="Chang Y.-J."/>
            <person name="Jeffries C."/>
            <person name="Kyrpides N."/>
            <person name="Ivanova N."/>
            <person name="Mikhailova N."/>
            <person name="Hemme C.L."/>
            <person name="Woyke T."/>
        </authorList>
    </citation>
    <scope>NUCLEOTIDE SEQUENCE [LARGE SCALE GENOMIC DNA]</scope>
    <source>
        <strain evidence="2">ATCC 35296 / DSM 3052 / OCM 3 / 743B</strain>
    </source>
</reference>
<dbReference type="EMBL" id="CP002160">
    <property type="protein sequence ID" value="ADL51940.1"/>
    <property type="molecule type" value="Genomic_DNA"/>
</dbReference>
<name>D9SNX5_CLOC7</name>
<evidence type="ECO:0008006" key="3">
    <source>
        <dbReference type="Google" id="ProtNLM"/>
    </source>
</evidence>
<protein>
    <recommendedName>
        <fullName evidence="3">SGNH hydrolase-type esterase domain-containing protein</fullName>
    </recommendedName>
</protein>
<dbReference type="Proteomes" id="UP000002730">
    <property type="component" value="Chromosome"/>
</dbReference>
<dbReference type="Gene3D" id="3.40.50.1110">
    <property type="entry name" value="SGNH hydrolase"/>
    <property type="match status" value="1"/>
</dbReference>
<dbReference type="RefSeq" id="WP_010076835.1">
    <property type="nucleotide sequence ID" value="NC_014393.1"/>
</dbReference>
<dbReference type="KEGG" id="ccb:Clocel_2200"/>
<dbReference type="HOGENOM" id="CLU_1178580_0_0_9"/>
<organism evidence="1 2">
    <name type="scientific">Clostridium cellulovorans (strain ATCC 35296 / DSM 3052 / OCM 3 / 743B)</name>
    <dbReference type="NCBI Taxonomy" id="573061"/>
    <lineage>
        <taxon>Bacteria</taxon>
        <taxon>Bacillati</taxon>
        <taxon>Bacillota</taxon>
        <taxon>Clostridia</taxon>
        <taxon>Eubacteriales</taxon>
        <taxon>Clostridiaceae</taxon>
        <taxon>Clostridium</taxon>
    </lineage>
</organism>
<evidence type="ECO:0000313" key="1">
    <source>
        <dbReference type="EMBL" id="ADL51940.1"/>
    </source>
</evidence>
<dbReference type="InterPro" id="IPR036514">
    <property type="entry name" value="SGNH_hydro_sf"/>
</dbReference>
<dbReference type="SUPFAM" id="SSF52266">
    <property type="entry name" value="SGNH hydrolase"/>
    <property type="match status" value="1"/>
</dbReference>
<evidence type="ECO:0000313" key="2">
    <source>
        <dbReference type="Proteomes" id="UP000002730"/>
    </source>
</evidence>
<accession>D9SNX5</accession>
<proteinExistence type="predicted"/>
<dbReference type="STRING" id="573061.Clocel_2200"/>
<dbReference type="AlphaFoldDB" id="D9SNX5"/>
<keyword evidence="2" id="KW-1185">Reference proteome</keyword>
<sequence>MLKVAIICDSHGSDYGCESYSTRVKKDNTLSIHINVFAGISTDKILNQLQLDENYDVIILQIGNPDIHPRMPKRLMAKLKKIAPKLAKDSLFSIPPKRSLSFFLRYPFFILRRIIIKRMRKKEFYVTEDILKNNLAEIIARCKSNSNTLYIIPLFEVLERIYGDDHNKKAQKINQWLSNEYRNNYIDSTVFSSDFYKEFYNIDYFHFKNKYHDIIANLILNKIHERGNYESAKET</sequence>
<gene>
    <name evidence="1" type="ordered locus">Clocel_2200</name>
</gene>